<dbReference type="PANTHER" id="PTHR43308">
    <property type="entry name" value="OUTER MEMBRANE PROTEIN ALPHA-RELATED"/>
    <property type="match status" value="1"/>
</dbReference>
<evidence type="ECO:0000256" key="1">
    <source>
        <dbReference type="SAM" id="SignalP"/>
    </source>
</evidence>
<keyword evidence="1" id="KW-0732">Signal</keyword>
<dbReference type="InterPro" id="IPR001119">
    <property type="entry name" value="SLH_dom"/>
</dbReference>
<accession>A0ABV9F6Z2</accession>
<dbReference type="RefSeq" id="WP_378091608.1">
    <property type="nucleotide sequence ID" value="NZ_JBHSEP010000001.1"/>
</dbReference>
<feature type="domain" description="SLH" evidence="2">
    <location>
        <begin position="150"/>
        <end position="213"/>
    </location>
</feature>
<gene>
    <name evidence="3" type="ORF">ACFO3S_01805</name>
</gene>
<name>A0ABV9F6Z2_9BACL</name>
<dbReference type="PROSITE" id="PS51272">
    <property type="entry name" value="SLH"/>
    <property type="match status" value="2"/>
</dbReference>
<feature type="domain" description="SLH" evidence="2">
    <location>
        <begin position="27"/>
        <end position="90"/>
    </location>
</feature>
<reference evidence="4" key="1">
    <citation type="journal article" date="2019" name="Int. J. Syst. Evol. Microbiol.">
        <title>The Global Catalogue of Microorganisms (GCM) 10K type strain sequencing project: providing services to taxonomists for standard genome sequencing and annotation.</title>
        <authorList>
            <consortium name="The Broad Institute Genomics Platform"/>
            <consortium name="The Broad Institute Genome Sequencing Center for Infectious Disease"/>
            <person name="Wu L."/>
            <person name="Ma J."/>
        </authorList>
    </citation>
    <scope>NUCLEOTIDE SEQUENCE [LARGE SCALE GENOMIC DNA]</scope>
    <source>
        <strain evidence="4">CCUG 49571</strain>
    </source>
</reference>
<feature type="chain" id="PRO_5045456414" evidence="1">
    <location>
        <begin position="25"/>
        <end position="243"/>
    </location>
</feature>
<organism evidence="3 4">
    <name type="scientific">Cohnella hongkongensis</name>
    <dbReference type="NCBI Taxonomy" id="178337"/>
    <lineage>
        <taxon>Bacteria</taxon>
        <taxon>Bacillati</taxon>
        <taxon>Bacillota</taxon>
        <taxon>Bacilli</taxon>
        <taxon>Bacillales</taxon>
        <taxon>Paenibacillaceae</taxon>
        <taxon>Cohnella</taxon>
    </lineage>
</organism>
<evidence type="ECO:0000259" key="2">
    <source>
        <dbReference type="PROSITE" id="PS51272"/>
    </source>
</evidence>
<dbReference type="InterPro" id="IPR051465">
    <property type="entry name" value="Cell_Envelope_Struct_Comp"/>
</dbReference>
<evidence type="ECO:0000313" key="3">
    <source>
        <dbReference type="EMBL" id="MFC4596959.1"/>
    </source>
</evidence>
<dbReference type="EMBL" id="JBHSEP010000001">
    <property type="protein sequence ID" value="MFC4596959.1"/>
    <property type="molecule type" value="Genomic_DNA"/>
</dbReference>
<feature type="signal peptide" evidence="1">
    <location>
        <begin position="1"/>
        <end position="24"/>
    </location>
</feature>
<keyword evidence="4" id="KW-1185">Reference proteome</keyword>
<proteinExistence type="predicted"/>
<dbReference type="Proteomes" id="UP001596028">
    <property type="component" value="Unassembled WGS sequence"/>
</dbReference>
<dbReference type="PANTHER" id="PTHR43308:SF5">
    <property type="entry name" value="S-LAYER PROTEIN _ PEPTIDOGLYCAN ENDO-BETA-N-ACETYLGLUCOSAMINIDASE"/>
    <property type="match status" value="1"/>
</dbReference>
<evidence type="ECO:0000313" key="4">
    <source>
        <dbReference type="Proteomes" id="UP001596028"/>
    </source>
</evidence>
<protein>
    <submittedName>
        <fullName evidence="3">S-layer homology domain-containing protein</fullName>
    </submittedName>
</protein>
<sequence length="243" mass="27139">MRKAAVLTAVLALAAGIIGGTSEAAVQETLFKDVSKRHWARARIEQAVSRGYVTGYPDGSFHAQAVVTRAEFIKMVVSALRLPHSQGGLPWYQGYVSAALEFGILNDTDSTDYGNPIKRVEMVRILSRALALEAPYRDYLESFQALAKDDMTFEDRAQLQNRDVPYIALAYGAGIVNGFPDRTIQVYRTATRAETIVMMETWLEARKVDPLSKERLRQFMAVIENDSTRIEEITSSIQEEIEG</sequence>
<dbReference type="Pfam" id="PF00395">
    <property type="entry name" value="SLH"/>
    <property type="match status" value="2"/>
</dbReference>
<comment type="caution">
    <text evidence="3">The sequence shown here is derived from an EMBL/GenBank/DDBJ whole genome shotgun (WGS) entry which is preliminary data.</text>
</comment>